<proteinExistence type="predicted"/>
<sequence>MYCAIINVFSHTHNSDLEESEHNVTDYSLPKEHVPGSDLISKAVLVDTRIINITSKNLVNAPEDQYTAAPNEFLNKCACDVLYLPKAIDSEYPPIMIEVQKDVNEKYMYRAVKYSTLVYKRYEKYPVVLIVGVS</sequence>
<name>A0A1X0RHF3_RHIZD</name>
<dbReference type="OrthoDB" id="2279910at2759"/>
<accession>A0A1X0RHF3</accession>
<organism evidence="1">
    <name type="scientific">Rhizopus microsporus var. microsporus</name>
    <dbReference type="NCBI Taxonomy" id="86635"/>
    <lineage>
        <taxon>Eukaryota</taxon>
        <taxon>Fungi</taxon>
        <taxon>Fungi incertae sedis</taxon>
        <taxon>Mucoromycota</taxon>
        <taxon>Mucoromycotina</taxon>
        <taxon>Mucoromycetes</taxon>
        <taxon>Mucorales</taxon>
        <taxon>Mucorineae</taxon>
        <taxon>Rhizopodaceae</taxon>
        <taxon>Rhizopus</taxon>
    </lineage>
</organism>
<gene>
    <name evidence="1" type="ORF">BCV72DRAFT_219865</name>
</gene>
<reference evidence="1" key="1">
    <citation type="journal article" date="2016" name="Proc. Natl. Acad. Sci. U.S.A.">
        <title>Lipid metabolic changes in an early divergent fungus govern the establishment of a mutualistic symbiosis with endobacteria.</title>
        <authorList>
            <person name="Lastovetsky O.A."/>
            <person name="Gaspar M.L."/>
            <person name="Mondo S.J."/>
            <person name="LaButti K.M."/>
            <person name="Sandor L."/>
            <person name="Grigoriev I.V."/>
            <person name="Henry S.A."/>
            <person name="Pawlowska T.E."/>
        </authorList>
    </citation>
    <scope>NUCLEOTIDE SEQUENCE [LARGE SCALE GENOMIC DNA]</scope>
    <source>
        <strain evidence="1">ATCC 52814</strain>
    </source>
</reference>
<evidence type="ECO:0000313" key="1">
    <source>
        <dbReference type="EMBL" id="ORE11361.1"/>
    </source>
</evidence>
<dbReference type="Proteomes" id="UP000242414">
    <property type="component" value="Unassembled WGS sequence"/>
</dbReference>
<dbReference type="EMBL" id="KV921857">
    <property type="protein sequence ID" value="ORE11361.1"/>
    <property type="molecule type" value="Genomic_DNA"/>
</dbReference>
<dbReference type="VEuPathDB" id="FungiDB:BCV72DRAFT_219865"/>
<dbReference type="AlphaFoldDB" id="A0A1X0RHF3"/>
<protein>
    <submittedName>
        <fullName evidence="1">Uncharacterized protein</fullName>
    </submittedName>
</protein>